<comment type="caution">
    <text evidence="2">The sequence shown here is derived from an EMBL/GenBank/DDBJ whole genome shotgun (WGS) entry which is preliminary data.</text>
</comment>
<dbReference type="OrthoDB" id="5857405at2759"/>
<feature type="compositionally biased region" description="Basic residues" evidence="1">
    <location>
        <begin position="129"/>
        <end position="139"/>
    </location>
</feature>
<dbReference type="Proteomes" id="UP000252519">
    <property type="component" value="Unassembled WGS sequence"/>
</dbReference>
<evidence type="ECO:0000313" key="2">
    <source>
        <dbReference type="EMBL" id="RCN26116.1"/>
    </source>
</evidence>
<reference evidence="2 3" key="1">
    <citation type="submission" date="2014-10" db="EMBL/GenBank/DDBJ databases">
        <title>Draft genome of the hookworm Ancylostoma caninum.</title>
        <authorList>
            <person name="Mitreva M."/>
        </authorList>
    </citation>
    <scope>NUCLEOTIDE SEQUENCE [LARGE SCALE GENOMIC DNA]</scope>
    <source>
        <strain evidence="2 3">Baltimore</strain>
    </source>
</reference>
<protein>
    <submittedName>
        <fullName evidence="2">Uncharacterized protein</fullName>
    </submittedName>
</protein>
<proteinExistence type="predicted"/>
<gene>
    <name evidence="2" type="ORF">ANCCAN_28164</name>
</gene>
<accession>A0A368F1Z3</accession>
<name>A0A368F1Z3_ANCCA</name>
<evidence type="ECO:0000256" key="1">
    <source>
        <dbReference type="SAM" id="MobiDB-lite"/>
    </source>
</evidence>
<sequence length="281" mass="32871">MLDSPIRIFRCPICIEHDIKAPLQDLSILLEHLAKHFQFYLFECRVCNDRFATPFLANFHIKEGRCKQNDDESPADDKQPLSFVNLNQVDFVSFCYLQNAVTKSIKEMLFEQTKRIQYLMGKERERGKKEAKKSRRPRTPPRFDESPASPERGPPNKRSRSPEKSAKHGATKAFQTWDSTFPNDYSRFRPFLADNLKKIFGVEPPRRDIRPSMNRKPKVFRTFQNSANRQEDSRTFQESTFSGFEMKSAWPRDEKQRTTGTLPPLSEAFASWRCTKDSPSY</sequence>
<dbReference type="EMBL" id="JOJR01009305">
    <property type="protein sequence ID" value="RCN26116.1"/>
    <property type="molecule type" value="Genomic_DNA"/>
</dbReference>
<feature type="region of interest" description="Disordered" evidence="1">
    <location>
        <begin position="224"/>
        <end position="264"/>
    </location>
</feature>
<keyword evidence="3" id="KW-1185">Reference proteome</keyword>
<feature type="region of interest" description="Disordered" evidence="1">
    <location>
        <begin position="121"/>
        <end position="173"/>
    </location>
</feature>
<organism evidence="2 3">
    <name type="scientific">Ancylostoma caninum</name>
    <name type="common">Dog hookworm</name>
    <dbReference type="NCBI Taxonomy" id="29170"/>
    <lineage>
        <taxon>Eukaryota</taxon>
        <taxon>Metazoa</taxon>
        <taxon>Ecdysozoa</taxon>
        <taxon>Nematoda</taxon>
        <taxon>Chromadorea</taxon>
        <taxon>Rhabditida</taxon>
        <taxon>Rhabditina</taxon>
        <taxon>Rhabditomorpha</taxon>
        <taxon>Strongyloidea</taxon>
        <taxon>Ancylostomatidae</taxon>
        <taxon>Ancylostomatinae</taxon>
        <taxon>Ancylostoma</taxon>
    </lineage>
</organism>
<evidence type="ECO:0000313" key="3">
    <source>
        <dbReference type="Proteomes" id="UP000252519"/>
    </source>
</evidence>
<dbReference type="STRING" id="29170.A0A368F1Z3"/>
<dbReference type="AlphaFoldDB" id="A0A368F1Z3"/>